<dbReference type="AlphaFoldDB" id="A0A562D8J7"/>
<keyword evidence="7" id="KW-1185">Reference proteome</keyword>
<dbReference type="PANTHER" id="PTHR43235:SF1">
    <property type="entry name" value="GLUTAMINE AMIDOTRANSFERASE PB2B2.05-RELATED"/>
    <property type="match status" value="1"/>
</dbReference>
<dbReference type="PROSITE" id="PS51273">
    <property type="entry name" value="GATASE_TYPE_1"/>
    <property type="match status" value="1"/>
</dbReference>
<dbReference type="Pfam" id="PF07722">
    <property type="entry name" value="Peptidase_C26"/>
    <property type="match status" value="1"/>
</dbReference>
<evidence type="ECO:0000256" key="1">
    <source>
        <dbReference type="ARBA" id="ARBA00011083"/>
    </source>
</evidence>
<comment type="similarity">
    <text evidence="1">Belongs to the peptidase C26 family.</text>
</comment>
<reference evidence="6 7" key="1">
    <citation type="submission" date="2019-07" db="EMBL/GenBank/DDBJ databases">
        <title>Genome sequencing of lignin-degrading bacterial isolates.</title>
        <authorList>
            <person name="Gladden J."/>
        </authorList>
    </citation>
    <scope>NUCLEOTIDE SEQUENCE [LARGE SCALE GENOMIC DNA]</scope>
    <source>
        <strain evidence="6 7">J19</strain>
    </source>
</reference>
<dbReference type="PANTHER" id="PTHR43235">
    <property type="entry name" value="GLUTAMINE AMIDOTRANSFERASE PB2B2.05-RELATED"/>
    <property type="match status" value="1"/>
</dbReference>
<dbReference type="EC" id="3.5.1.94" evidence="5"/>
<dbReference type="OrthoDB" id="9813383at2"/>
<evidence type="ECO:0000256" key="4">
    <source>
        <dbReference type="ARBA" id="ARBA00060634"/>
    </source>
</evidence>
<dbReference type="GO" id="GO:0016740">
    <property type="term" value="F:transferase activity"/>
    <property type="evidence" value="ECO:0007669"/>
    <property type="project" value="UniProtKB-KW"/>
</dbReference>
<evidence type="ECO:0000256" key="5">
    <source>
        <dbReference type="ARBA" id="ARBA00066788"/>
    </source>
</evidence>
<name>A0A562D8J7_9GAMM</name>
<dbReference type="GO" id="GO:0033969">
    <property type="term" value="F:gamma-glutamyl-gamma-aminobutyrate hydrolase activity"/>
    <property type="evidence" value="ECO:0007669"/>
    <property type="project" value="UniProtKB-EC"/>
</dbReference>
<keyword evidence="6" id="KW-0315">Glutamine amidotransferase</keyword>
<sequence>MALTPLVGLPTDRKLIGAHPFLAAGEKYVRAVVEGAGATPVLMPSLDPPLDPDAWLSRLDGLLLTGAVSNIEPHHYSDEPSWEGNLHDPARDASTLALAPRAIAMGLPVLAICRGLQEVNVALGGRLHQKVHEVPGMMDHRENLEDPLDVQYGPAHEISLAPGGLLASLAGAGRVRVNSLHGQGIARLADGLVVEATAPDGLVEAFRGTGPGFLLGVQWHPEWQVASNPFYLAIFRAFGDACRAWAGRRAAPPAPERIRTTA</sequence>
<dbReference type="GO" id="GO:0006598">
    <property type="term" value="P:polyamine catabolic process"/>
    <property type="evidence" value="ECO:0007669"/>
    <property type="project" value="TreeGrafter"/>
</dbReference>
<dbReference type="GO" id="GO:0005829">
    <property type="term" value="C:cytosol"/>
    <property type="evidence" value="ECO:0007669"/>
    <property type="project" value="TreeGrafter"/>
</dbReference>
<evidence type="ECO:0000256" key="2">
    <source>
        <dbReference type="ARBA" id="ARBA00052718"/>
    </source>
</evidence>
<accession>A0A562D8J7</accession>
<comment type="catalytic activity">
    <reaction evidence="2">
        <text>4-(gamma-L-glutamylamino)butanoate + H2O = 4-aminobutanoate + L-glutamate</text>
        <dbReference type="Rhea" id="RHEA:19737"/>
        <dbReference type="ChEBI" id="CHEBI:15377"/>
        <dbReference type="ChEBI" id="CHEBI:29985"/>
        <dbReference type="ChEBI" id="CHEBI:58800"/>
        <dbReference type="ChEBI" id="CHEBI:59888"/>
        <dbReference type="EC" id="3.5.1.94"/>
    </reaction>
</comment>
<evidence type="ECO:0000256" key="3">
    <source>
        <dbReference type="ARBA" id="ARBA00055068"/>
    </source>
</evidence>
<dbReference type="RefSeq" id="WP_028914844.1">
    <property type="nucleotide sequence ID" value="NZ_VLJS01000080.1"/>
</dbReference>
<protein>
    <recommendedName>
        <fullName evidence="5">gamma-glutamyl-gamma-aminobutyrate hydrolase</fullName>
        <ecNumber evidence="5">3.5.1.94</ecNumber>
    </recommendedName>
</protein>
<organism evidence="6 7">
    <name type="scientific">Pseudoxanthomonas taiwanensis J19</name>
    <dbReference type="NCBI Taxonomy" id="935569"/>
    <lineage>
        <taxon>Bacteria</taxon>
        <taxon>Pseudomonadati</taxon>
        <taxon>Pseudomonadota</taxon>
        <taxon>Gammaproteobacteria</taxon>
        <taxon>Lysobacterales</taxon>
        <taxon>Lysobacteraceae</taxon>
        <taxon>Pseudoxanthomonas</taxon>
    </lineage>
</organism>
<evidence type="ECO:0000313" key="7">
    <source>
        <dbReference type="Proteomes" id="UP000321583"/>
    </source>
</evidence>
<dbReference type="FunFam" id="3.40.50.880:FF:000030">
    <property type="entry name" value="Gamma-glutamyl-gamma-aminobutyrate hydrolase PuuD"/>
    <property type="match status" value="1"/>
</dbReference>
<dbReference type="InterPro" id="IPR044668">
    <property type="entry name" value="PuuD-like"/>
</dbReference>
<comment type="function">
    <text evidence="3">Involved in the breakdown of putrescine via hydrolysis of the gamma-glutamyl linkage of gamma-glutamyl-gamma-aminobutyrate.</text>
</comment>
<comment type="pathway">
    <text evidence="4">Amine and polyamine degradation; putrescine degradation; 4-aminobutanoate from putrescine: step 4/4.</text>
</comment>
<keyword evidence="6" id="KW-0808">Transferase</keyword>
<dbReference type="EMBL" id="VLJS01000080">
    <property type="protein sequence ID" value="TWH05958.1"/>
    <property type="molecule type" value="Genomic_DNA"/>
</dbReference>
<proteinExistence type="inferred from homology"/>
<dbReference type="CDD" id="cd01745">
    <property type="entry name" value="GATase1_2"/>
    <property type="match status" value="1"/>
</dbReference>
<dbReference type="InterPro" id="IPR029062">
    <property type="entry name" value="Class_I_gatase-like"/>
</dbReference>
<comment type="caution">
    <text evidence="6">The sequence shown here is derived from an EMBL/GenBank/DDBJ whole genome shotgun (WGS) entry which is preliminary data.</text>
</comment>
<dbReference type="SUPFAM" id="SSF52317">
    <property type="entry name" value="Class I glutamine amidotransferase-like"/>
    <property type="match status" value="1"/>
</dbReference>
<gene>
    <name evidence="6" type="ORF">L613_000500000230</name>
</gene>
<dbReference type="Gene3D" id="3.40.50.880">
    <property type="match status" value="1"/>
</dbReference>
<evidence type="ECO:0000313" key="6">
    <source>
        <dbReference type="EMBL" id="TWH05958.1"/>
    </source>
</evidence>
<dbReference type="Proteomes" id="UP000321583">
    <property type="component" value="Unassembled WGS sequence"/>
</dbReference>
<dbReference type="InterPro" id="IPR011697">
    <property type="entry name" value="Peptidase_C26"/>
</dbReference>